<organism evidence="3 4">
    <name type="scientific">Moniliophthora roreri</name>
    <name type="common">Frosty pod rot fungus</name>
    <name type="synonym">Monilia roreri</name>
    <dbReference type="NCBI Taxonomy" id="221103"/>
    <lineage>
        <taxon>Eukaryota</taxon>
        <taxon>Fungi</taxon>
        <taxon>Dikarya</taxon>
        <taxon>Basidiomycota</taxon>
        <taxon>Agaricomycotina</taxon>
        <taxon>Agaricomycetes</taxon>
        <taxon>Agaricomycetidae</taxon>
        <taxon>Agaricales</taxon>
        <taxon>Marasmiineae</taxon>
        <taxon>Marasmiaceae</taxon>
        <taxon>Moniliophthora</taxon>
    </lineage>
</organism>
<feature type="transmembrane region" description="Helical" evidence="2">
    <location>
        <begin position="249"/>
        <end position="270"/>
    </location>
</feature>
<accession>A0A0W0FF99</accession>
<dbReference type="AlphaFoldDB" id="A0A0W0FF99"/>
<dbReference type="eggNOG" id="ENOG502RY8Z">
    <property type="taxonomic scope" value="Eukaryota"/>
</dbReference>
<comment type="caution">
    <text evidence="3">The sequence shown here is derived from an EMBL/GenBank/DDBJ whole genome shotgun (WGS) entry which is preliminary data.</text>
</comment>
<protein>
    <recommendedName>
        <fullName evidence="5">Mnn4-regulates the mannosylphosphorylation</fullName>
    </recommendedName>
</protein>
<sequence length="326" mass="35052">MTLNAILRPVSRSMTPFALRTLGKNPIARPTLLNSTLLHRRTVANTVSNRPASQTFDHAALNIKEETSNAAADIAKVIAGGNMTKDNIETKKGESFLGITGTIASEVPKPVMVFGLAGTIPYVGASATTVYLAYEAGLAASGLSPHVDPGVALTILDQALNLQVTYGAVILSFLGALHWGMEFSGHGGHQGYRRLALGAAPVLFAWPTLALQPMTALLTQWVGFTSLWWADSKATSMGWAPKWYSQYRFYLSLLVGTCIIGSLAGTSYYGPVAGHGFISHDLQLIREQRKELMHEKEGKVSGPVTSVDNGEQGDAFVTLKKREKHD</sequence>
<dbReference type="EMBL" id="LATX01002020">
    <property type="protein sequence ID" value="KTB35004.1"/>
    <property type="molecule type" value="Genomic_DNA"/>
</dbReference>
<proteinExistence type="predicted"/>
<evidence type="ECO:0000256" key="2">
    <source>
        <dbReference type="SAM" id="Phobius"/>
    </source>
</evidence>
<evidence type="ECO:0000313" key="3">
    <source>
        <dbReference type="EMBL" id="KTB35004.1"/>
    </source>
</evidence>
<gene>
    <name evidence="3" type="ORF">WG66_12444</name>
</gene>
<dbReference type="PANTHER" id="PTHR15887">
    <property type="entry name" value="TRANSMEMBRANE PROTEIN 69"/>
    <property type="match status" value="1"/>
</dbReference>
<keyword evidence="2" id="KW-0472">Membrane</keyword>
<dbReference type="PANTHER" id="PTHR15887:SF1">
    <property type="entry name" value="TRANSMEMBRANE PROTEIN 69"/>
    <property type="match status" value="1"/>
</dbReference>
<reference evidence="3 4" key="1">
    <citation type="submission" date="2015-12" db="EMBL/GenBank/DDBJ databases">
        <title>Draft genome sequence of Moniliophthora roreri, the causal agent of frosty pod rot of cacao.</title>
        <authorList>
            <person name="Aime M.C."/>
            <person name="Diaz-Valderrama J.R."/>
            <person name="Kijpornyongpan T."/>
            <person name="Phillips-Mora W."/>
        </authorList>
    </citation>
    <scope>NUCLEOTIDE SEQUENCE [LARGE SCALE GENOMIC DNA]</scope>
    <source>
        <strain evidence="3 4">MCA 2952</strain>
    </source>
</reference>
<feature type="transmembrane region" description="Helical" evidence="2">
    <location>
        <begin position="202"/>
        <end position="229"/>
    </location>
</feature>
<evidence type="ECO:0000256" key="1">
    <source>
        <dbReference type="SAM" id="MobiDB-lite"/>
    </source>
</evidence>
<dbReference type="Proteomes" id="UP000054988">
    <property type="component" value="Unassembled WGS sequence"/>
</dbReference>
<evidence type="ECO:0000313" key="4">
    <source>
        <dbReference type="Proteomes" id="UP000054988"/>
    </source>
</evidence>
<keyword evidence="2" id="KW-1133">Transmembrane helix</keyword>
<dbReference type="InterPro" id="IPR021836">
    <property type="entry name" value="DUF3429"/>
</dbReference>
<feature type="transmembrane region" description="Helical" evidence="2">
    <location>
        <begin position="164"/>
        <end position="181"/>
    </location>
</feature>
<keyword evidence="2" id="KW-0812">Transmembrane</keyword>
<dbReference type="Pfam" id="PF11911">
    <property type="entry name" value="DUF3429"/>
    <property type="match status" value="1"/>
</dbReference>
<feature type="region of interest" description="Disordered" evidence="1">
    <location>
        <begin position="295"/>
        <end position="326"/>
    </location>
</feature>
<name>A0A0W0FF99_MONRR</name>
<evidence type="ECO:0008006" key="5">
    <source>
        <dbReference type="Google" id="ProtNLM"/>
    </source>
</evidence>